<dbReference type="AlphaFoldDB" id="A0AAW1AB34"/>
<evidence type="ECO:0000313" key="2">
    <source>
        <dbReference type="Proteomes" id="UP001432146"/>
    </source>
</evidence>
<reference evidence="1 2" key="1">
    <citation type="submission" date="2024-05" db="EMBL/GenBank/DDBJ databases">
        <title>The nuclear and mitochondrial genome assemblies of Tetragonisca angustula (Apidae: Meliponini), a tiny yet remarkable pollinator in the Neotropics.</title>
        <authorList>
            <person name="Ferrari R."/>
            <person name="Ricardo P.C."/>
            <person name="Dias F.C."/>
            <person name="Araujo N.S."/>
            <person name="Soares D.O."/>
            <person name="Zhou Q.-S."/>
            <person name="Zhu C.-D."/>
            <person name="Coutinho L."/>
            <person name="Airas M.C."/>
            <person name="Batista T.M."/>
        </authorList>
    </citation>
    <scope>NUCLEOTIDE SEQUENCE [LARGE SCALE GENOMIC DNA]</scope>
    <source>
        <strain evidence="1">ASF017062</strain>
        <tissue evidence="1">Abdomen</tissue>
    </source>
</reference>
<protein>
    <submittedName>
        <fullName evidence="1">Uncharacterized protein</fullName>
    </submittedName>
</protein>
<evidence type="ECO:0000313" key="1">
    <source>
        <dbReference type="EMBL" id="KAK9306251.1"/>
    </source>
</evidence>
<comment type="caution">
    <text evidence="1">The sequence shown here is derived from an EMBL/GenBank/DDBJ whole genome shotgun (WGS) entry which is preliminary data.</text>
</comment>
<organism evidence="1 2">
    <name type="scientific">Tetragonisca angustula</name>
    <dbReference type="NCBI Taxonomy" id="166442"/>
    <lineage>
        <taxon>Eukaryota</taxon>
        <taxon>Metazoa</taxon>
        <taxon>Ecdysozoa</taxon>
        <taxon>Arthropoda</taxon>
        <taxon>Hexapoda</taxon>
        <taxon>Insecta</taxon>
        <taxon>Pterygota</taxon>
        <taxon>Neoptera</taxon>
        <taxon>Endopterygota</taxon>
        <taxon>Hymenoptera</taxon>
        <taxon>Apocrita</taxon>
        <taxon>Aculeata</taxon>
        <taxon>Apoidea</taxon>
        <taxon>Anthophila</taxon>
        <taxon>Apidae</taxon>
        <taxon>Tetragonisca</taxon>
    </lineage>
</organism>
<proteinExistence type="predicted"/>
<sequence>MDRPWNRKAQVLGKAGNMVAAVDKEEIWDTLDKADRLRVKREMDKEAILDRKCAVDRLDTGVEVGKGKVHTAVAVDIWVEVEVVEEVAGRMTHTWTVWIPWAAMGVAVEQRSWNISEALVVLEAEDTSDSIFSLEDIPWALRRMWSKGVDWVSEAQDTPSSLDVDDTLRQTKREVSVVVLSVESVSCSRELTWRSSPTMASSSVICSLRRSRFERTSLALATNTSSTLSTNRRCSWTRC</sequence>
<dbReference type="EMBL" id="JAWNGG020000042">
    <property type="protein sequence ID" value="KAK9306251.1"/>
    <property type="molecule type" value="Genomic_DNA"/>
</dbReference>
<keyword evidence="2" id="KW-1185">Reference proteome</keyword>
<name>A0AAW1AB34_9HYME</name>
<dbReference type="Proteomes" id="UP001432146">
    <property type="component" value="Unassembled WGS sequence"/>
</dbReference>
<gene>
    <name evidence="1" type="ORF">QLX08_002983</name>
</gene>
<accession>A0AAW1AB34</accession>